<proteinExistence type="inferred from homology"/>
<feature type="region of interest" description="Disordered" evidence="11">
    <location>
        <begin position="228"/>
        <end position="303"/>
    </location>
</feature>
<evidence type="ECO:0000256" key="3">
    <source>
        <dbReference type="ARBA" id="ARBA00017144"/>
    </source>
</evidence>
<dbReference type="Proteomes" id="UP001321748">
    <property type="component" value="Chromosome"/>
</dbReference>
<sequence>MSEGLFVSFEGVDGAGKTTQAQRARDFLQAKGLRSMVTREPGGTPAGLAIRELVLHGMAAFPSIAVTGGTDVVGASDDLNSRTEALLYAADRAEHVAQVIRPALERGDVVLCDRYIDSSIAYQAGGRELDEHEVQELSRWASAGLNPKRTYLLDVDPSQSHDRVNEEPDRMEAAGDDFQAQVRAKFLELAKEDPERFVVIDASKSIDEVWQIIQADLETLTQDMTVNLAPVPSDDDADDDDEYNEDADESYDDDDQDESDELDDDMDDADSDDFLDSEDSDTAADAESESSTDDALDQTGQGQ</sequence>
<evidence type="ECO:0000256" key="4">
    <source>
        <dbReference type="ARBA" id="ARBA00022679"/>
    </source>
</evidence>
<reference evidence="13 14" key="1">
    <citation type="journal article" date="2023" name="Microbiol. Spectr.">
        <title>Symbiosis of Carpenter Bees with Uncharacterized Lactic Acid Bacteria Showing NAD Auxotrophy.</title>
        <authorList>
            <person name="Kawasaki S."/>
            <person name="Ozawa K."/>
            <person name="Mori T."/>
            <person name="Yamamoto A."/>
            <person name="Ito M."/>
            <person name="Ohkuma M."/>
            <person name="Sakamoto M."/>
            <person name="Matsutani M."/>
        </authorList>
    </citation>
    <scope>NUCLEOTIDE SEQUENCE [LARGE SCALE GENOMIC DNA]</scope>
    <source>
        <strain evidence="13 14">KimH</strain>
    </source>
</reference>
<feature type="domain" description="Thymidylate kinase-like" evidence="12">
    <location>
        <begin position="9"/>
        <end position="56"/>
    </location>
</feature>
<organism evidence="13 14">
    <name type="scientific">Bombiscardovia apis</name>
    <dbReference type="NCBI Taxonomy" id="2932182"/>
    <lineage>
        <taxon>Bacteria</taxon>
        <taxon>Bacillati</taxon>
        <taxon>Actinomycetota</taxon>
        <taxon>Actinomycetes</taxon>
        <taxon>Bifidobacteriales</taxon>
        <taxon>Bifidobacteriaceae</taxon>
        <taxon>Bombiscardovia</taxon>
    </lineage>
</organism>
<evidence type="ECO:0000256" key="9">
    <source>
        <dbReference type="ARBA" id="ARBA00048743"/>
    </source>
</evidence>
<dbReference type="InterPro" id="IPR039430">
    <property type="entry name" value="Thymidylate_kin-like_dom"/>
</dbReference>
<evidence type="ECO:0000256" key="5">
    <source>
        <dbReference type="ARBA" id="ARBA00022727"/>
    </source>
</evidence>
<keyword evidence="6 10" id="KW-0547">Nucleotide-binding</keyword>
<evidence type="ECO:0000256" key="8">
    <source>
        <dbReference type="ARBA" id="ARBA00022840"/>
    </source>
</evidence>
<dbReference type="PANTHER" id="PTHR10344:SF4">
    <property type="entry name" value="UMP-CMP KINASE 2, MITOCHONDRIAL"/>
    <property type="match status" value="1"/>
</dbReference>
<dbReference type="CDD" id="cd01672">
    <property type="entry name" value="TMPK"/>
    <property type="match status" value="1"/>
</dbReference>
<accession>A0ABM8BEM4</accession>
<keyword evidence="5 10" id="KW-0545">Nucleotide biosynthesis</keyword>
<evidence type="ECO:0000256" key="10">
    <source>
        <dbReference type="HAMAP-Rule" id="MF_00165"/>
    </source>
</evidence>
<feature type="binding site" evidence="10">
    <location>
        <begin position="11"/>
        <end position="18"/>
    </location>
    <ligand>
        <name>ATP</name>
        <dbReference type="ChEBI" id="CHEBI:30616"/>
    </ligand>
</feature>
<dbReference type="SUPFAM" id="SSF52540">
    <property type="entry name" value="P-loop containing nucleoside triphosphate hydrolases"/>
    <property type="match status" value="1"/>
</dbReference>
<name>A0ABM8BEM4_9BIFI</name>
<dbReference type="HAMAP" id="MF_00165">
    <property type="entry name" value="Thymidylate_kinase"/>
    <property type="match status" value="1"/>
</dbReference>
<evidence type="ECO:0000313" key="13">
    <source>
        <dbReference type="EMBL" id="BDR55329.1"/>
    </source>
</evidence>
<evidence type="ECO:0000259" key="12">
    <source>
        <dbReference type="Pfam" id="PF02223"/>
    </source>
</evidence>
<comment type="function">
    <text evidence="10">Phosphorylation of dTMP to form dTDP in both de novo and salvage pathways of dTTP synthesis.</text>
</comment>
<dbReference type="PROSITE" id="PS01331">
    <property type="entry name" value="THYMIDYLATE_KINASE"/>
    <property type="match status" value="1"/>
</dbReference>
<keyword evidence="4 10" id="KW-0808">Transferase</keyword>
<keyword evidence="8 10" id="KW-0067">ATP-binding</keyword>
<dbReference type="InterPro" id="IPR027417">
    <property type="entry name" value="P-loop_NTPase"/>
</dbReference>
<evidence type="ECO:0000256" key="7">
    <source>
        <dbReference type="ARBA" id="ARBA00022777"/>
    </source>
</evidence>
<dbReference type="EC" id="2.7.4.9" evidence="2 10"/>
<dbReference type="NCBIfam" id="TIGR00041">
    <property type="entry name" value="DTMP_kinase"/>
    <property type="match status" value="1"/>
</dbReference>
<dbReference type="EMBL" id="AP026800">
    <property type="protein sequence ID" value="BDR55329.1"/>
    <property type="molecule type" value="Genomic_DNA"/>
</dbReference>
<evidence type="ECO:0000256" key="6">
    <source>
        <dbReference type="ARBA" id="ARBA00022741"/>
    </source>
</evidence>
<protein>
    <recommendedName>
        <fullName evidence="3 10">Thymidylate kinase</fullName>
        <ecNumber evidence="2 10">2.7.4.9</ecNumber>
    </recommendedName>
    <alternativeName>
        <fullName evidence="10">dTMP kinase</fullName>
    </alternativeName>
</protein>
<dbReference type="PANTHER" id="PTHR10344">
    <property type="entry name" value="THYMIDYLATE KINASE"/>
    <property type="match status" value="1"/>
</dbReference>
<evidence type="ECO:0000313" key="14">
    <source>
        <dbReference type="Proteomes" id="UP001321748"/>
    </source>
</evidence>
<feature type="compositionally biased region" description="Acidic residues" evidence="11">
    <location>
        <begin position="233"/>
        <end position="296"/>
    </location>
</feature>
<evidence type="ECO:0000256" key="1">
    <source>
        <dbReference type="ARBA" id="ARBA00009776"/>
    </source>
</evidence>
<keyword evidence="7 10" id="KW-0418">Kinase</keyword>
<keyword evidence="14" id="KW-1185">Reference proteome</keyword>
<evidence type="ECO:0000256" key="11">
    <source>
        <dbReference type="SAM" id="MobiDB-lite"/>
    </source>
</evidence>
<dbReference type="Pfam" id="PF02223">
    <property type="entry name" value="Thymidylate_kin"/>
    <property type="match status" value="2"/>
</dbReference>
<comment type="similarity">
    <text evidence="1 10">Belongs to the thymidylate kinase family.</text>
</comment>
<feature type="domain" description="Thymidylate kinase-like" evidence="12">
    <location>
        <begin position="77"/>
        <end position="211"/>
    </location>
</feature>
<dbReference type="InterPro" id="IPR018095">
    <property type="entry name" value="Thymidylate_kin_CS"/>
</dbReference>
<gene>
    <name evidence="10" type="primary">tmk</name>
    <name evidence="13" type="ORF">KIMH_14400</name>
</gene>
<comment type="catalytic activity">
    <reaction evidence="9 10">
        <text>dTMP + ATP = dTDP + ADP</text>
        <dbReference type="Rhea" id="RHEA:13517"/>
        <dbReference type="ChEBI" id="CHEBI:30616"/>
        <dbReference type="ChEBI" id="CHEBI:58369"/>
        <dbReference type="ChEBI" id="CHEBI:63528"/>
        <dbReference type="ChEBI" id="CHEBI:456216"/>
        <dbReference type="EC" id="2.7.4.9"/>
    </reaction>
</comment>
<dbReference type="Gene3D" id="3.40.50.300">
    <property type="entry name" value="P-loop containing nucleotide triphosphate hydrolases"/>
    <property type="match status" value="1"/>
</dbReference>
<dbReference type="InterPro" id="IPR018094">
    <property type="entry name" value="Thymidylate_kinase"/>
</dbReference>
<evidence type="ECO:0000256" key="2">
    <source>
        <dbReference type="ARBA" id="ARBA00012980"/>
    </source>
</evidence>